<evidence type="ECO:0000256" key="1">
    <source>
        <dbReference type="SAM" id="MobiDB-lite"/>
    </source>
</evidence>
<feature type="compositionally biased region" description="Polar residues" evidence="1">
    <location>
        <begin position="257"/>
        <end position="268"/>
    </location>
</feature>
<accession>A0AAY4D9L6</accession>
<feature type="compositionally biased region" description="Polar residues" evidence="1">
    <location>
        <begin position="194"/>
        <end position="203"/>
    </location>
</feature>
<feature type="compositionally biased region" description="Low complexity" evidence="1">
    <location>
        <begin position="460"/>
        <end position="479"/>
    </location>
</feature>
<feature type="region of interest" description="Disordered" evidence="1">
    <location>
        <begin position="103"/>
        <end position="128"/>
    </location>
</feature>
<feature type="compositionally biased region" description="Basic and acidic residues" evidence="1">
    <location>
        <begin position="64"/>
        <end position="75"/>
    </location>
</feature>
<feature type="compositionally biased region" description="Polar residues" evidence="1">
    <location>
        <begin position="149"/>
        <end position="162"/>
    </location>
</feature>
<organism evidence="3 4">
    <name type="scientific">Denticeps clupeoides</name>
    <name type="common">denticle herring</name>
    <dbReference type="NCBI Taxonomy" id="299321"/>
    <lineage>
        <taxon>Eukaryota</taxon>
        <taxon>Metazoa</taxon>
        <taxon>Chordata</taxon>
        <taxon>Craniata</taxon>
        <taxon>Vertebrata</taxon>
        <taxon>Euteleostomi</taxon>
        <taxon>Actinopterygii</taxon>
        <taxon>Neopterygii</taxon>
        <taxon>Teleostei</taxon>
        <taxon>Clupei</taxon>
        <taxon>Clupeiformes</taxon>
        <taxon>Denticipitoidei</taxon>
        <taxon>Denticipitidae</taxon>
        <taxon>Denticeps</taxon>
    </lineage>
</organism>
<keyword evidence="4" id="KW-1185">Reference proteome</keyword>
<feature type="domain" description="DUF4614" evidence="2">
    <location>
        <begin position="439"/>
        <end position="589"/>
    </location>
</feature>
<dbReference type="GeneTree" id="ENSGT00390000002505"/>
<evidence type="ECO:0000259" key="2">
    <source>
        <dbReference type="Pfam" id="PF15391"/>
    </source>
</evidence>
<evidence type="ECO:0000313" key="4">
    <source>
        <dbReference type="Proteomes" id="UP000694580"/>
    </source>
</evidence>
<gene>
    <name evidence="3" type="primary">C19orf44</name>
</gene>
<feature type="compositionally biased region" description="Basic and acidic residues" evidence="1">
    <location>
        <begin position="237"/>
        <end position="248"/>
    </location>
</feature>
<dbReference type="PANTHER" id="PTHR22409:SF2">
    <property type="entry name" value="CHROMOSOME 19 OPEN READING FRAME 44"/>
    <property type="match status" value="1"/>
</dbReference>
<dbReference type="InterPro" id="IPR040120">
    <property type="entry name" value="C19orf44-like"/>
</dbReference>
<feature type="region of interest" description="Disordered" evidence="1">
    <location>
        <begin position="1"/>
        <end position="75"/>
    </location>
</feature>
<feature type="compositionally biased region" description="Low complexity" evidence="1">
    <location>
        <begin position="10"/>
        <end position="20"/>
    </location>
</feature>
<dbReference type="InterPro" id="IPR027884">
    <property type="entry name" value="DUF4614"/>
</dbReference>
<reference evidence="3 4" key="1">
    <citation type="submission" date="2020-06" db="EMBL/GenBank/DDBJ databases">
        <authorList>
            <consortium name="Wellcome Sanger Institute Data Sharing"/>
        </authorList>
    </citation>
    <scope>NUCLEOTIDE SEQUENCE [LARGE SCALE GENOMIC DNA]</scope>
</reference>
<name>A0AAY4D9L6_9TELE</name>
<dbReference type="AlphaFoldDB" id="A0AAY4D9L6"/>
<feature type="compositionally biased region" description="Basic and acidic residues" evidence="1">
    <location>
        <begin position="411"/>
        <end position="431"/>
    </location>
</feature>
<reference evidence="3" key="3">
    <citation type="submission" date="2025-09" db="UniProtKB">
        <authorList>
            <consortium name="Ensembl"/>
        </authorList>
    </citation>
    <scope>IDENTIFICATION</scope>
</reference>
<sequence length="611" mass="67291">MWRRGGVKSAALEKAAAQLAGKRMSSAPQAGLGGVELQNKVKARPKSGHRPLQDLSGFFSEDGSEPHEDRTDPTVKAEMEEASGGFAVGGGSRFLKKTPKVSGLLSTGMSEKPTEVDEPTWSSQQNPRSAALSRLALIEHRVKSRKESSQAVYTDLPSTNETPLPPEACREPSMEGSRFRKKSSGFDVERWKNSESTLLNPKTVSPFKADVSLDSDEEDMKQLLGESLNSHQGSPDLRMKSEQEDSRVTELPGRGVSQPTTQGLQSPAHSEDDSPSPFPLGYQTSSRARLFHHSTSTASVHSEIKSLEELFQDADDTMSERSSASEEFNLNIMSLDDLVPAEITGQSVTSKEIEVGLNMTSVKDPMLCPTDEISHEDNPEPGGGVEEYESDFDSEIRSELGPSVSEISEQDSERGKVSYDIHGQREDHRSAFENTDCDQSLSDTPAVGHNKSYESRHSWSRSSRTGSISSRSETSTPVSESRRHALTEAAVQTEAVPPQFTWSSASLGMTFEDPTPVARHITREAVEALISYSPAEVALNDLLRQQLALSRHFIQSSHLLHSSLLGSLQPEYRYTTLEETKEIIRRHRSPKLTTEEATADVLEEMRAYHYI</sequence>
<dbReference type="PANTHER" id="PTHR22409">
    <property type="entry name" value="CHROMOSOME 19 OPEN READING FRAME 44"/>
    <property type="match status" value="1"/>
</dbReference>
<evidence type="ECO:0000313" key="3">
    <source>
        <dbReference type="Ensembl" id="ENSDCDP00010042108.1"/>
    </source>
</evidence>
<dbReference type="Proteomes" id="UP000694580">
    <property type="component" value="Chromosome 13"/>
</dbReference>
<feature type="region of interest" description="Disordered" evidence="1">
    <location>
        <begin position="369"/>
        <end position="492"/>
    </location>
</feature>
<dbReference type="Pfam" id="PF15391">
    <property type="entry name" value="DUF4614"/>
    <property type="match status" value="1"/>
</dbReference>
<feature type="region of interest" description="Disordered" evidence="1">
    <location>
        <begin position="143"/>
        <end position="285"/>
    </location>
</feature>
<protein>
    <recommendedName>
        <fullName evidence="2">DUF4614 domain-containing protein</fullName>
    </recommendedName>
</protein>
<reference evidence="3" key="2">
    <citation type="submission" date="2025-08" db="UniProtKB">
        <authorList>
            <consortium name="Ensembl"/>
        </authorList>
    </citation>
    <scope>IDENTIFICATION</scope>
</reference>
<dbReference type="Ensembl" id="ENSDCDT00010052140.1">
    <property type="protein sequence ID" value="ENSDCDP00010042108.1"/>
    <property type="gene ID" value="ENSDCDG00010026580.1"/>
</dbReference>
<proteinExistence type="predicted"/>